<dbReference type="PROSITE" id="PS50077">
    <property type="entry name" value="HEAT_REPEAT"/>
    <property type="match status" value="1"/>
</dbReference>
<dbReference type="Pfam" id="PF13646">
    <property type="entry name" value="HEAT_2"/>
    <property type="match status" value="1"/>
</dbReference>
<feature type="non-terminal residue" evidence="1">
    <location>
        <position position="1"/>
    </location>
</feature>
<reference evidence="1" key="1">
    <citation type="journal article" date="2014" name="Front. Microbiol.">
        <title>High frequency of phylogenetically diverse reductive dehalogenase-homologous genes in deep subseafloor sedimentary metagenomes.</title>
        <authorList>
            <person name="Kawai M."/>
            <person name="Futagami T."/>
            <person name="Toyoda A."/>
            <person name="Takaki Y."/>
            <person name="Nishi S."/>
            <person name="Hori S."/>
            <person name="Arai W."/>
            <person name="Tsubouchi T."/>
            <person name="Morono Y."/>
            <person name="Uchiyama I."/>
            <person name="Ito T."/>
            <person name="Fujiyama A."/>
            <person name="Inagaki F."/>
            <person name="Takami H."/>
        </authorList>
    </citation>
    <scope>NUCLEOTIDE SEQUENCE</scope>
    <source>
        <strain evidence="1">Expedition CK06-06</strain>
    </source>
</reference>
<dbReference type="InterPro" id="IPR021133">
    <property type="entry name" value="HEAT_type_2"/>
</dbReference>
<evidence type="ECO:0000313" key="1">
    <source>
        <dbReference type="EMBL" id="GAI11849.1"/>
    </source>
</evidence>
<accession>X1MZP7</accession>
<comment type="caution">
    <text evidence="1">The sequence shown here is derived from an EMBL/GenBank/DDBJ whole genome shotgun (WGS) entry which is preliminary data.</text>
</comment>
<dbReference type="AlphaFoldDB" id="X1MZP7"/>
<dbReference type="EMBL" id="BARV01003798">
    <property type="protein sequence ID" value="GAI11849.1"/>
    <property type="molecule type" value="Genomic_DNA"/>
</dbReference>
<sequence>RLLALEFVEQAKESSCLPGVFALLQSEQNEVVKEKVVTTLGNLKDVKVIPYLFKLLTDNNQRIRTLALSSLERNMELMEMDVKKLFNLIRKVTEKKGSLGIRDTIFLRRFSRKYPEMNEVVQTLKEVSRKRI</sequence>
<evidence type="ECO:0008006" key="2">
    <source>
        <dbReference type="Google" id="ProtNLM"/>
    </source>
</evidence>
<dbReference type="Gene3D" id="1.25.10.10">
    <property type="entry name" value="Leucine-rich Repeat Variant"/>
    <property type="match status" value="1"/>
</dbReference>
<dbReference type="InterPro" id="IPR011989">
    <property type="entry name" value="ARM-like"/>
</dbReference>
<dbReference type="SUPFAM" id="SSF48371">
    <property type="entry name" value="ARM repeat"/>
    <property type="match status" value="1"/>
</dbReference>
<protein>
    <recommendedName>
        <fullName evidence="2">Condensin complex subunit 1 C-terminal domain-containing protein</fullName>
    </recommendedName>
</protein>
<dbReference type="InterPro" id="IPR016024">
    <property type="entry name" value="ARM-type_fold"/>
</dbReference>
<name>X1MZP7_9ZZZZ</name>
<gene>
    <name evidence="1" type="ORF">S06H3_08855</name>
</gene>
<proteinExistence type="predicted"/>
<organism evidence="1">
    <name type="scientific">marine sediment metagenome</name>
    <dbReference type="NCBI Taxonomy" id="412755"/>
    <lineage>
        <taxon>unclassified sequences</taxon>
        <taxon>metagenomes</taxon>
        <taxon>ecological metagenomes</taxon>
    </lineage>
</organism>